<dbReference type="GO" id="GO:0005886">
    <property type="term" value="C:plasma membrane"/>
    <property type="evidence" value="ECO:0007669"/>
    <property type="project" value="UniProtKB-SubCell"/>
</dbReference>
<feature type="domain" description="Threonine/Serine exporter ThrE" evidence="9">
    <location>
        <begin position="8"/>
        <end position="131"/>
    </location>
</feature>
<dbReference type="RefSeq" id="WP_126761836.1">
    <property type="nucleotide sequence ID" value="NZ_BKBT01000002.1"/>
</dbReference>
<dbReference type="Pfam" id="PF12821">
    <property type="entry name" value="ThrE_2"/>
    <property type="match status" value="1"/>
</dbReference>
<feature type="transmembrane region" description="Helical" evidence="8">
    <location>
        <begin position="112"/>
        <end position="136"/>
    </location>
</feature>
<reference evidence="10" key="1">
    <citation type="submission" date="2023-01" db="EMBL/GenBank/DDBJ databases">
        <title>Oxazolidinone resistance genes in florfenicol resistant enterococci from beef cattle and veal calves at slaughter.</title>
        <authorList>
            <person name="Biggel M."/>
        </authorList>
    </citation>
    <scope>NUCLEOTIDE SEQUENCE</scope>
    <source>
        <strain evidence="10">K204-1</strain>
    </source>
</reference>
<evidence type="ECO:0000256" key="6">
    <source>
        <dbReference type="ARBA" id="ARBA00023136"/>
    </source>
</evidence>
<accession>A0AAE9XGH9</accession>
<organism evidence="10 11">
    <name type="scientific">Vagococcus lutrae</name>
    <dbReference type="NCBI Taxonomy" id="81947"/>
    <lineage>
        <taxon>Bacteria</taxon>
        <taxon>Bacillati</taxon>
        <taxon>Bacillota</taxon>
        <taxon>Bacilli</taxon>
        <taxon>Lactobacillales</taxon>
        <taxon>Enterococcaceae</taxon>
        <taxon>Vagococcus</taxon>
    </lineage>
</organism>
<dbReference type="GO" id="GO:0015744">
    <property type="term" value="P:succinate transport"/>
    <property type="evidence" value="ECO:0007669"/>
    <property type="project" value="TreeGrafter"/>
</dbReference>
<keyword evidence="4 8" id="KW-0812">Transmembrane</keyword>
<feature type="transmembrane region" description="Helical" evidence="8">
    <location>
        <begin position="80"/>
        <end position="100"/>
    </location>
</feature>
<keyword evidence="5 8" id="KW-1133">Transmembrane helix</keyword>
<keyword evidence="2" id="KW-1003">Cell membrane</keyword>
<evidence type="ECO:0000259" key="9">
    <source>
        <dbReference type="Pfam" id="PF12821"/>
    </source>
</evidence>
<dbReference type="PANTHER" id="PTHR34390:SF1">
    <property type="entry name" value="SUCCINATE TRANSPORTER SUBUNIT YJJB-RELATED"/>
    <property type="match status" value="1"/>
</dbReference>
<evidence type="ECO:0000256" key="5">
    <source>
        <dbReference type="ARBA" id="ARBA00022989"/>
    </source>
</evidence>
<keyword evidence="6 8" id="KW-0472">Membrane</keyword>
<name>A0AAE9XGH9_9ENTE</name>
<gene>
    <name evidence="10" type="ORF">PML95_05925</name>
</gene>
<comment type="similarity">
    <text evidence="7">Belongs to the ThrE exporter (TC 2.A.79) family.</text>
</comment>
<dbReference type="InterPro" id="IPR024528">
    <property type="entry name" value="ThrE_2"/>
</dbReference>
<evidence type="ECO:0000256" key="7">
    <source>
        <dbReference type="ARBA" id="ARBA00034125"/>
    </source>
</evidence>
<dbReference type="InterPro" id="IPR050539">
    <property type="entry name" value="ThrE_Dicarb/AminoAcid_Exp"/>
</dbReference>
<evidence type="ECO:0000256" key="3">
    <source>
        <dbReference type="ARBA" id="ARBA00022519"/>
    </source>
</evidence>
<dbReference type="EMBL" id="CP116507">
    <property type="protein sequence ID" value="WCG21941.1"/>
    <property type="molecule type" value="Genomic_DNA"/>
</dbReference>
<evidence type="ECO:0000256" key="8">
    <source>
        <dbReference type="SAM" id="Phobius"/>
    </source>
</evidence>
<sequence>MIVELFKQALLSFISTVGFAYILLVPKSKLLYSGLSGMAGWSVYWIAVTLGFSTVTGSFFGALMLAALSYRFAVKLKTPATLYNIPGIVALVPGAVSYQMTYAFIRGEYDQAIFYGIKVSALAGAIAAGLIGFDLIRKIILRIKATYKK</sequence>
<evidence type="ECO:0000313" key="11">
    <source>
        <dbReference type="Proteomes" id="UP001179600"/>
    </source>
</evidence>
<feature type="transmembrane region" description="Helical" evidence="8">
    <location>
        <begin position="5"/>
        <end position="24"/>
    </location>
</feature>
<keyword evidence="3" id="KW-0997">Cell inner membrane</keyword>
<feature type="transmembrane region" description="Helical" evidence="8">
    <location>
        <begin position="44"/>
        <end position="68"/>
    </location>
</feature>
<comment type="subcellular location">
    <subcellularLocation>
        <location evidence="1">Cell membrane</location>
        <topology evidence="1">Multi-pass membrane protein</topology>
    </subcellularLocation>
</comment>
<proteinExistence type="inferred from homology"/>
<evidence type="ECO:0000256" key="1">
    <source>
        <dbReference type="ARBA" id="ARBA00004651"/>
    </source>
</evidence>
<protein>
    <submittedName>
        <fullName evidence="10">Threonine/serine exporter family protein</fullName>
    </submittedName>
</protein>
<evidence type="ECO:0000313" key="10">
    <source>
        <dbReference type="EMBL" id="WCG21941.1"/>
    </source>
</evidence>
<evidence type="ECO:0000256" key="4">
    <source>
        <dbReference type="ARBA" id="ARBA00022692"/>
    </source>
</evidence>
<dbReference type="AlphaFoldDB" id="A0AAE9XGH9"/>
<dbReference type="PANTHER" id="PTHR34390">
    <property type="entry name" value="UPF0442 PROTEIN YJJB-RELATED"/>
    <property type="match status" value="1"/>
</dbReference>
<evidence type="ECO:0000256" key="2">
    <source>
        <dbReference type="ARBA" id="ARBA00022475"/>
    </source>
</evidence>
<dbReference type="Proteomes" id="UP001179600">
    <property type="component" value="Chromosome"/>
</dbReference>
<dbReference type="GeneID" id="72384685"/>